<reference evidence="2 3" key="1">
    <citation type="submission" date="2020-02" db="EMBL/GenBank/DDBJ databases">
        <title>Draft genome sequence of Haematococcus lacustris strain NIES-144.</title>
        <authorList>
            <person name="Morimoto D."/>
            <person name="Nakagawa S."/>
            <person name="Yoshida T."/>
            <person name="Sawayama S."/>
        </authorList>
    </citation>
    <scope>NUCLEOTIDE SEQUENCE [LARGE SCALE GENOMIC DNA]</scope>
    <source>
        <strain evidence="2 3">NIES-144</strain>
    </source>
</reference>
<keyword evidence="3" id="KW-1185">Reference proteome</keyword>
<name>A0A699YL44_HAELA</name>
<proteinExistence type="predicted"/>
<feature type="compositionally biased region" description="Low complexity" evidence="1">
    <location>
        <begin position="16"/>
        <end position="27"/>
    </location>
</feature>
<sequence>MTKQRVAGTEAAAFVKPGGPKAAAGAPRPLQPVAAGGSRDPARPAGAGAMPAWKAQVAPG</sequence>
<evidence type="ECO:0000313" key="3">
    <source>
        <dbReference type="Proteomes" id="UP000485058"/>
    </source>
</evidence>
<gene>
    <name evidence="2" type="ORF">HaLaN_05278</name>
</gene>
<dbReference type="Proteomes" id="UP000485058">
    <property type="component" value="Unassembled WGS sequence"/>
</dbReference>
<accession>A0A699YL44</accession>
<protein>
    <submittedName>
        <fullName evidence="2">Uncharacterized protein</fullName>
    </submittedName>
</protein>
<evidence type="ECO:0000313" key="2">
    <source>
        <dbReference type="EMBL" id="GFH10035.1"/>
    </source>
</evidence>
<feature type="region of interest" description="Disordered" evidence="1">
    <location>
        <begin position="16"/>
        <end position="60"/>
    </location>
</feature>
<dbReference type="AlphaFoldDB" id="A0A699YL44"/>
<organism evidence="2 3">
    <name type="scientific">Haematococcus lacustris</name>
    <name type="common">Green alga</name>
    <name type="synonym">Haematococcus pluvialis</name>
    <dbReference type="NCBI Taxonomy" id="44745"/>
    <lineage>
        <taxon>Eukaryota</taxon>
        <taxon>Viridiplantae</taxon>
        <taxon>Chlorophyta</taxon>
        <taxon>core chlorophytes</taxon>
        <taxon>Chlorophyceae</taxon>
        <taxon>CS clade</taxon>
        <taxon>Chlamydomonadales</taxon>
        <taxon>Haematococcaceae</taxon>
        <taxon>Haematococcus</taxon>
    </lineage>
</organism>
<evidence type="ECO:0000256" key="1">
    <source>
        <dbReference type="SAM" id="MobiDB-lite"/>
    </source>
</evidence>
<dbReference type="EMBL" id="BLLF01000282">
    <property type="protein sequence ID" value="GFH10035.1"/>
    <property type="molecule type" value="Genomic_DNA"/>
</dbReference>
<comment type="caution">
    <text evidence="2">The sequence shown here is derived from an EMBL/GenBank/DDBJ whole genome shotgun (WGS) entry which is preliminary data.</text>
</comment>
<feature type="compositionally biased region" description="Low complexity" evidence="1">
    <location>
        <begin position="34"/>
        <end position="52"/>
    </location>
</feature>